<comment type="caution">
    <text evidence="1">The sequence shown here is derived from an EMBL/GenBank/DDBJ whole genome shotgun (WGS) entry which is preliminary data.</text>
</comment>
<organism evidence="1 2">
    <name type="scientific">Circinella minor</name>
    <dbReference type="NCBI Taxonomy" id="1195481"/>
    <lineage>
        <taxon>Eukaryota</taxon>
        <taxon>Fungi</taxon>
        <taxon>Fungi incertae sedis</taxon>
        <taxon>Mucoromycota</taxon>
        <taxon>Mucoromycotina</taxon>
        <taxon>Mucoromycetes</taxon>
        <taxon>Mucorales</taxon>
        <taxon>Lichtheimiaceae</taxon>
        <taxon>Circinella</taxon>
    </lineage>
</organism>
<name>A0A8H7VLS6_9FUNG</name>
<proteinExistence type="predicted"/>
<dbReference type="EMBL" id="JAEPRB010000058">
    <property type="protein sequence ID" value="KAG2223612.1"/>
    <property type="molecule type" value="Genomic_DNA"/>
</dbReference>
<evidence type="ECO:0000313" key="1">
    <source>
        <dbReference type="EMBL" id="KAG2223612.1"/>
    </source>
</evidence>
<sequence>MTSPTLPLAADKTGSVTSAASAATDSLEASGDGKMVAGAQAAAKKEDVKDNCDVMVAVVGAAADDDEDSKDSGDTVLLAVARAAAEDEGGGLIGRTSRGYSDYALVYWH</sequence>
<gene>
    <name evidence="1" type="ORF">INT45_001694</name>
</gene>
<evidence type="ECO:0000313" key="2">
    <source>
        <dbReference type="Proteomes" id="UP000646827"/>
    </source>
</evidence>
<dbReference type="Proteomes" id="UP000646827">
    <property type="component" value="Unassembled WGS sequence"/>
</dbReference>
<protein>
    <submittedName>
        <fullName evidence="1">Uncharacterized protein</fullName>
    </submittedName>
</protein>
<accession>A0A8H7VLS6</accession>
<dbReference type="AlphaFoldDB" id="A0A8H7VLS6"/>
<keyword evidence="2" id="KW-1185">Reference proteome</keyword>
<reference evidence="1 2" key="1">
    <citation type="submission" date="2020-12" db="EMBL/GenBank/DDBJ databases">
        <title>Metabolic potential, ecology and presence of endohyphal bacteria is reflected in genomic diversity of Mucoromycotina.</title>
        <authorList>
            <person name="Muszewska A."/>
            <person name="Okrasinska A."/>
            <person name="Steczkiewicz K."/>
            <person name="Drgas O."/>
            <person name="Orlowska M."/>
            <person name="Perlinska-Lenart U."/>
            <person name="Aleksandrzak-Piekarczyk T."/>
            <person name="Szatraj K."/>
            <person name="Zielenkiewicz U."/>
            <person name="Pilsyk S."/>
            <person name="Malc E."/>
            <person name="Mieczkowski P."/>
            <person name="Kruszewska J.S."/>
            <person name="Biernat P."/>
            <person name="Pawlowska J."/>
        </authorList>
    </citation>
    <scope>NUCLEOTIDE SEQUENCE [LARGE SCALE GENOMIC DNA]</scope>
    <source>
        <strain evidence="1 2">CBS 142.35</strain>
    </source>
</reference>